<dbReference type="Proteomes" id="UP000252519">
    <property type="component" value="Unassembled WGS sequence"/>
</dbReference>
<sequence length="80" mass="9324">MKVDKIRYLVSDCLKRKYIDHAPCFCPLEECHATEIVENFVKEPCSPTNNETFELQLIPHSEDTLFYSTKRMVLGRVAKC</sequence>
<protein>
    <submittedName>
        <fullName evidence="1">Uncharacterized protein</fullName>
    </submittedName>
</protein>
<accession>A0A368FDC2</accession>
<comment type="caution">
    <text evidence="1">The sequence shown here is derived from an EMBL/GenBank/DDBJ whole genome shotgun (WGS) entry which is preliminary data.</text>
</comment>
<proteinExistence type="predicted"/>
<name>A0A368FDC2_ANCCA</name>
<reference evidence="1 2" key="1">
    <citation type="submission" date="2014-10" db="EMBL/GenBank/DDBJ databases">
        <title>Draft genome of the hookworm Ancylostoma caninum.</title>
        <authorList>
            <person name="Mitreva M."/>
        </authorList>
    </citation>
    <scope>NUCLEOTIDE SEQUENCE [LARGE SCALE GENOMIC DNA]</scope>
    <source>
        <strain evidence="1 2">Baltimore</strain>
    </source>
</reference>
<dbReference type="OrthoDB" id="5880761at2759"/>
<evidence type="ECO:0000313" key="1">
    <source>
        <dbReference type="EMBL" id="RCN30133.1"/>
    </source>
</evidence>
<dbReference type="AlphaFoldDB" id="A0A368FDC2"/>
<dbReference type="EMBL" id="JOJR01001650">
    <property type="protein sequence ID" value="RCN30133.1"/>
    <property type="molecule type" value="Genomic_DNA"/>
</dbReference>
<organism evidence="1 2">
    <name type="scientific">Ancylostoma caninum</name>
    <name type="common">Dog hookworm</name>
    <dbReference type="NCBI Taxonomy" id="29170"/>
    <lineage>
        <taxon>Eukaryota</taxon>
        <taxon>Metazoa</taxon>
        <taxon>Ecdysozoa</taxon>
        <taxon>Nematoda</taxon>
        <taxon>Chromadorea</taxon>
        <taxon>Rhabditida</taxon>
        <taxon>Rhabditina</taxon>
        <taxon>Rhabditomorpha</taxon>
        <taxon>Strongyloidea</taxon>
        <taxon>Ancylostomatidae</taxon>
        <taxon>Ancylostomatinae</taxon>
        <taxon>Ancylostoma</taxon>
    </lineage>
</organism>
<gene>
    <name evidence="1" type="ORF">ANCCAN_24103</name>
</gene>
<evidence type="ECO:0000313" key="2">
    <source>
        <dbReference type="Proteomes" id="UP000252519"/>
    </source>
</evidence>
<keyword evidence="2" id="KW-1185">Reference proteome</keyword>